<dbReference type="Gene3D" id="3.40.50.300">
    <property type="entry name" value="P-loop containing nucleotide triphosphate hydrolases"/>
    <property type="match status" value="3"/>
</dbReference>
<dbReference type="EMBL" id="JACCAC010000001">
    <property type="protein sequence ID" value="NYG55123.1"/>
    <property type="molecule type" value="Genomic_DNA"/>
</dbReference>
<evidence type="ECO:0000313" key="8">
    <source>
        <dbReference type="Proteomes" id="UP000544110"/>
    </source>
</evidence>
<dbReference type="PANTHER" id="PTHR22683:SF1">
    <property type="entry name" value="TYPE VII SECRETION SYSTEM PROTEIN ESSC"/>
    <property type="match status" value="1"/>
</dbReference>
<feature type="binding site" evidence="3">
    <location>
        <begin position="1065"/>
        <end position="1072"/>
    </location>
    <ligand>
        <name>ATP</name>
        <dbReference type="ChEBI" id="CHEBI:30616"/>
    </ligand>
</feature>
<feature type="compositionally biased region" description="Basic and acidic residues" evidence="5">
    <location>
        <begin position="428"/>
        <end position="444"/>
    </location>
</feature>
<protein>
    <submittedName>
        <fullName evidence="7">S-DNA-T family DNA segregation ATPase FtsK/SpoIIIE</fullName>
    </submittedName>
</protein>
<dbReference type="InterPro" id="IPR050206">
    <property type="entry name" value="FtsK/SpoIIIE/SftA"/>
</dbReference>
<comment type="caution">
    <text evidence="7">The sequence shown here is derived from an EMBL/GenBank/DDBJ whole genome shotgun (WGS) entry which is preliminary data.</text>
</comment>
<sequence>MRFSVTVVDGSAGTSHDVLVDADPDTPVAELLPALVRAAGGDTHPTFLRQAAVWVDGARVDGDETLRAAGVRPGSVLALHEPDGRTAGLPRGVAEVRVVSGPGAGRVHRLGLGEHRLGNGATGMSLPDVLLPADALTVRVTTDGTVELVASGLEVRVDGRTPQEAADAAELVAAAEAALGRDDDDPTPAELDALPASVLTRKERRARRRRAKREARAARRARRTPGGEEAEEAAPVTWPEGTDLRVGQTVLQWHRVWQPDADVTPSGDRLGLDVNRPPRLLRPPRETSFVVPAEPRAPRRVTVPWQMVVAPVLMAGPMALVFGSYRFLLFAALSPVMAAFNYVVQRRGSARDHRERLIEHRRELQSVHRRLALAQQREREDLRADHPDAAALLLQARGPGQQLWSRRRSDPDHLVLRVGVADRPSAIDVRDRSRKETDAPREPDVLGDVPVSVSLRDVPVVGACGDQAAVDAVARWLVGQAAVLHSPKDVRLVVLTGGEREEQWGWTRWLPHCRRDGEPVAALLGTDQDSTARRVAELVQLVDQRREASGPLGARTSAPTPAPDVLVVLDGARRLRALPGVVTLLREGPAAGVHLLCLDDDRRSLPEECGAVLEVQEGLVELQRTGSEAVAQIRPDLVEPAWAELVGRALAPVRDTTPDEQVSALPASARLLDCVAMPDPTPDLVARRWGPEARTDVVVGVGFDGPFRLDLRKDGPHALVAGTTGSGKSELLQTVVASLALANTPAQMTFVLVDYKGGSAFKDCAQLPHTVGMVTDLDTHLVGRALTSLGAELRRREHLLAGPGAKDLEDYWALQRRDPSLPTIPRLAIVIDEFASLKAELPDFVTGLVTIAQRGRSLGIHLVLATQRPSGVISNDIRANTNLRIALRVTDESESRDVVDAPDSAMIGPDQPGRGYARLGHTSLLPFQAGRVGGARPRAASPLEREAPVAWSVPWPRVGHPAPARPRLDGPTTDEGETDLSVLVRAVRGAVELRAIAPQHSPWLPALPAPVTVAELRTRFGATGTAPGAVTGHAAPWAVEDHPAEQAQRARSFTLGSSGHLYVVGGPRSGRSTALRTLAAGLAAATTSRDLHVHGLDCGNGALLPLTSLPHTGAVVQRTEVERAGRLLDRLAADVKERQDVLGRSGFADVDEQRAAAAPADRLPYVLLLVDRYEGFLSDLAEVDMGRLQDRLFTLLREGASVGVHVVVSGDRSLLSGRVSAMVEHKLLLRLPDRGDYASAGLRSKDVPEDLADGRGLWSEVGTEAQVAVLTDDVSGAAQAAAVRELGERLARAERDLPPAAPGQRPVRLAALPVEVDAAEVLAAHAADVRPGEVPLAVGGDALDLLGVEATASPALVLGPPRSGRTSTLLFLARWARATGRGVLAFTPVANALSEELGEAAVVGTDQEPAAVVERLRSTPDGALVLVDDGELLREGPLAPVLLAVIRQGRDRGFATGVAGGVSELSSGFSGWTVEARKGRKGLLLSPQEALWADVFGGRVARTSLVARVTPGRGVLFPGNGDQVGVQVPLAR</sequence>
<evidence type="ECO:0000256" key="4">
    <source>
        <dbReference type="SAM" id="Coils"/>
    </source>
</evidence>
<keyword evidence="4" id="KW-0175">Coiled coil</keyword>
<organism evidence="7 8">
    <name type="scientific">Nocardioides perillae</name>
    <dbReference type="NCBI Taxonomy" id="1119534"/>
    <lineage>
        <taxon>Bacteria</taxon>
        <taxon>Bacillati</taxon>
        <taxon>Actinomycetota</taxon>
        <taxon>Actinomycetes</taxon>
        <taxon>Propionibacteriales</taxon>
        <taxon>Nocardioidaceae</taxon>
        <taxon>Nocardioides</taxon>
    </lineage>
</organism>
<dbReference type="GO" id="GO:0003677">
    <property type="term" value="F:DNA binding"/>
    <property type="evidence" value="ECO:0007669"/>
    <property type="project" value="InterPro"/>
</dbReference>
<dbReference type="SUPFAM" id="SSF52540">
    <property type="entry name" value="P-loop containing nucleoside triphosphate hydrolases"/>
    <property type="match status" value="2"/>
</dbReference>
<dbReference type="RefSeq" id="WP_179517620.1">
    <property type="nucleotide sequence ID" value="NZ_JACCAC010000001.1"/>
</dbReference>
<dbReference type="InterPro" id="IPR027417">
    <property type="entry name" value="P-loop_NTPase"/>
</dbReference>
<dbReference type="InterPro" id="IPR002543">
    <property type="entry name" value="FtsK_dom"/>
</dbReference>
<evidence type="ECO:0000256" key="2">
    <source>
        <dbReference type="ARBA" id="ARBA00022840"/>
    </source>
</evidence>
<feature type="compositionally biased region" description="Basic residues" evidence="5">
    <location>
        <begin position="202"/>
        <end position="223"/>
    </location>
</feature>
<feature type="region of interest" description="Disordered" evidence="5">
    <location>
        <begin position="180"/>
        <end position="235"/>
    </location>
</feature>
<keyword evidence="2 3" id="KW-0067">ATP-binding</keyword>
<dbReference type="Proteomes" id="UP000544110">
    <property type="component" value="Unassembled WGS sequence"/>
</dbReference>
<dbReference type="SMART" id="SM00382">
    <property type="entry name" value="AAA"/>
    <property type="match status" value="3"/>
</dbReference>
<gene>
    <name evidence="7" type="ORF">BJ989_001427</name>
</gene>
<feature type="region of interest" description="Disordered" evidence="5">
    <location>
        <begin position="427"/>
        <end position="446"/>
    </location>
</feature>
<keyword evidence="8" id="KW-1185">Reference proteome</keyword>
<dbReference type="PROSITE" id="PS50901">
    <property type="entry name" value="FTSK"/>
    <property type="match status" value="2"/>
</dbReference>
<evidence type="ECO:0000256" key="1">
    <source>
        <dbReference type="ARBA" id="ARBA00022741"/>
    </source>
</evidence>
<evidence type="ECO:0000313" key="7">
    <source>
        <dbReference type="EMBL" id="NYG55123.1"/>
    </source>
</evidence>
<dbReference type="PANTHER" id="PTHR22683">
    <property type="entry name" value="SPORULATION PROTEIN RELATED"/>
    <property type="match status" value="1"/>
</dbReference>
<dbReference type="InterPro" id="IPR003593">
    <property type="entry name" value="AAA+_ATPase"/>
</dbReference>
<dbReference type="GO" id="GO:0005524">
    <property type="term" value="F:ATP binding"/>
    <property type="evidence" value="ECO:0007669"/>
    <property type="project" value="UniProtKB-UniRule"/>
</dbReference>
<proteinExistence type="predicted"/>
<evidence type="ECO:0000256" key="5">
    <source>
        <dbReference type="SAM" id="MobiDB-lite"/>
    </source>
</evidence>
<feature type="binding site" evidence="3">
    <location>
        <begin position="722"/>
        <end position="729"/>
    </location>
    <ligand>
        <name>ATP</name>
        <dbReference type="ChEBI" id="CHEBI:30616"/>
    </ligand>
</feature>
<feature type="domain" description="FtsK" evidence="6">
    <location>
        <begin position="1048"/>
        <end position="1242"/>
    </location>
</feature>
<dbReference type="CDD" id="cd01127">
    <property type="entry name" value="TrwB_TraG_TraD_VirD4"/>
    <property type="match status" value="1"/>
</dbReference>
<name>A0A7Y9UK94_9ACTN</name>
<reference evidence="7 8" key="1">
    <citation type="submission" date="2020-07" db="EMBL/GenBank/DDBJ databases">
        <title>Sequencing the genomes of 1000 actinobacteria strains.</title>
        <authorList>
            <person name="Klenk H.-P."/>
        </authorList>
    </citation>
    <scope>NUCLEOTIDE SEQUENCE [LARGE SCALE GENOMIC DNA]</scope>
    <source>
        <strain evidence="7 8">DSM 24552</strain>
    </source>
</reference>
<accession>A0A7Y9UK94</accession>
<feature type="domain" description="FtsK" evidence="6">
    <location>
        <begin position="704"/>
        <end position="896"/>
    </location>
</feature>
<dbReference type="Pfam" id="PF01580">
    <property type="entry name" value="FtsK_SpoIIIE"/>
    <property type="match status" value="2"/>
</dbReference>
<feature type="coiled-coil region" evidence="4">
    <location>
        <begin position="350"/>
        <end position="377"/>
    </location>
</feature>
<evidence type="ECO:0000259" key="6">
    <source>
        <dbReference type="PROSITE" id="PS50901"/>
    </source>
</evidence>
<keyword evidence="1 3" id="KW-0547">Nucleotide-binding</keyword>
<evidence type="ECO:0000256" key="3">
    <source>
        <dbReference type="PROSITE-ProRule" id="PRU00289"/>
    </source>
</evidence>